<organism evidence="8">
    <name type="scientific">Guillardia theta (strain CCMP2712)</name>
    <name type="common">Cryptophyte</name>
    <dbReference type="NCBI Taxonomy" id="905079"/>
    <lineage>
        <taxon>Eukaryota</taxon>
        <taxon>Cryptophyceae</taxon>
        <taxon>Pyrenomonadales</taxon>
        <taxon>Geminigeraceae</taxon>
        <taxon>Guillardia</taxon>
    </lineage>
</organism>
<dbReference type="eggNOG" id="KOG1217">
    <property type="taxonomic scope" value="Eukaryota"/>
</dbReference>
<dbReference type="RefSeq" id="XP_005838137.1">
    <property type="nucleotide sequence ID" value="XM_005838080.1"/>
</dbReference>
<accession>L1JRS4</accession>
<dbReference type="GO" id="GO:0004222">
    <property type="term" value="F:metalloendopeptidase activity"/>
    <property type="evidence" value="ECO:0007669"/>
    <property type="project" value="TreeGrafter"/>
</dbReference>
<dbReference type="GO" id="GO:0006508">
    <property type="term" value="P:proteolysis"/>
    <property type="evidence" value="ECO:0007669"/>
    <property type="project" value="TreeGrafter"/>
</dbReference>
<dbReference type="GO" id="GO:0007166">
    <property type="term" value="P:cell surface receptor signaling pathway"/>
    <property type="evidence" value="ECO:0007669"/>
    <property type="project" value="TreeGrafter"/>
</dbReference>
<dbReference type="HOGENOM" id="CLU_465752_0_0_1"/>
<dbReference type="AlphaFoldDB" id="L1JRS4"/>
<dbReference type="Gene3D" id="2.10.50.10">
    <property type="entry name" value="Tumor Necrosis Factor Receptor, subunit A, domain 2"/>
    <property type="match status" value="2"/>
</dbReference>
<reference evidence="8 10" key="1">
    <citation type="journal article" date="2012" name="Nature">
        <title>Algal genomes reveal evolutionary mosaicism and the fate of nucleomorphs.</title>
        <authorList>
            <consortium name="DOE Joint Genome Institute"/>
            <person name="Curtis B.A."/>
            <person name="Tanifuji G."/>
            <person name="Burki F."/>
            <person name="Gruber A."/>
            <person name="Irimia M."/>
            <person name="Maruyama S."/>
            <person name="Arias M.C."/>
            <person name="Ball S.G."/>
            <person name="Gile G.H."/>
            <person name="Hirakawa Y."/>
            <person name="Hopkins J.F."/>
            <person name="Kuo A."/>
            <person name="Rensing S.A."/>
            <person name="Schmutz J."/>
            <person name="Symeonidi A."/>
            <person name="Elias M."/>
            <person name="Eveleigh R.J."/>
            <person name="Herman E.K."/>
            <person name="Klute M.J."/>
            <person name="Nakayama T."/>
            <person name="Obornik M."/>
            <person name="Reyes-Prieto A."/>
            <person name="Armbrust E.V."/>
            <person name="Aves S.J."/>
            <person name="Beiko R.G."/>
            <person name="Coutinho P."/>
            <person name="Dacks J.B."/>
            <person name="Durnford D.G."/>
            <person name="Fast N.M."/>
            <person name="Green B.R."/>
            <person name="Grisdale C.J."/>
            <person name="Hempel F."/>
            <person name="Henrissat B."/>
            <person name="Hoppner M.P."/>
            <person name="Ishida K."/>
            <person name="Kim E."/>
            <person name="Koreny L."/>
            <person name="Kroth P.G."/>
            <person name="Liu Y."/>
            <person name="Malik S.B."/>
            <person name="Maier U.G."/>
            <person name="McRose D."/>
            <person name="Mock T."/>
            <person name="Neilson J.A."/>
            <person name="Onodera N.T."/>
            <person name="Poole A.M."/>
            <person name="Pritham E.J."/>
            <person name="Richards T.A."/>
            <person name="Rocap G."/>
            <person name="Roy S.W."/>
            <person name="Sarai C."/>
            <person name="Schaack S."/>
            <person name="Shirato S."/>
            <person name="Slamovits C.H."/>
            <person name="Spencer D.F."/>
            <person name="Suzuki S."/>
            <person name="Worden A.Z."/>
            <person name="Zauner S."/>
            <person name="Barry K."/>
            <person name="Bell C."/>
            <person name="Bharti A.K."/>
            <person name="Crow J.A."/>
            <person name="Grimwood J."/>
            <person name="Kramer R."/>
            <person name="Lindquist E."/>
            <person name="Lucas S."/>
            <person name="Salamov A."/>
            <person name="McFadden G.I."/>
            <person name="Lane C.E."/>
            <person name="Keeling P.J."/>
            <person name="Gray M.W."/>
            <person name="Grigoriev I.V."/>
            <person name="Archibald J.M."/>
        </authorList>
    </citation>
    <scope>NUCLEOTIDE SEQUENCE</scope>
    <source>
        <strain evidence="8 10">CCMP2712</strain>
    </source>
</reference>
<dbReference type="Pfam" id="PF07699">
    <property type="entry name" value="Ephrin_rec_like"/>
    <property type="match status" value="2"/>
</dbReference>
<dbReference type="Pfam" id="PF13948">
    <property type="entry name" value="DUF4215"/>
    <property type="match status" value="1"/>
</dbReference>
<sequence length="586" mass="62312">MFRNTWATKATLLVALSLLCFILPTSEAAKKKKGKGNKNAKGAKKAGSDPLKCGVCIAAVAEIQKELQTTENSTSTLDLRWGLTAEVTEGRAKRIGKVIPYKRSELRSIEVMEKVCETMKSYAKYERVKGEIQLMKTTNVTALEAEYPEAQRIKRDSEESQKDRSKFERFCEELVEKSEESIVQSVRNGDNNSAMVDAVCYGEEAVCGKERAKCQPGSYSSYMGLAPCSLCEQGTYQTEEGQTGCVECAAGFNTSLRGSASDANCTAICKPGSFSDNGLEPCSPCGVGAYQPEAGSKQCHACPDGKNTEATGAMYVTECVSKCGDGRKSTEEECDDGNVYPGDGCDHQCKVEAGSACSFLSSVGSKSECNKVVCGDGKRQNSTDGTVIEICDDGNVANGDGCSSTCGVEPGFSCDLNKDKTECHEVKCGDGVQEISSDGSRDEKCDDGNEKDGDGCDSSCKLEEGFICSGRYGQRTLCYPVTCGDGLRETSGSKQEACDDGNTEDGDGCSSTCSIESGFQCEPMSGSRRGRSNAMGVEGFLTQGMDNCTRIPGSSNETGGEEKKEGGFFSNLFGGSKATEPQASEL</sequence>
<evidence type="ECO:0000313" key="8">
    <source>
        <dbReference type="EMBL" id="EKX51157.1"/>
    </source>
</evidence>
<dbReference type="EnsemblProtists" id="EKX51157">
    <property type="protein sequence ID" value="EKX51157"/>
    <property type="gene ID" value="GUITHDRAFT_161629"/>
</dbReference>
<keyword evidence="2" id="KW-0677">Repeat</keyword>
<feature type="signal peptide" evidence="5">
    <location>
        <begin position="1"/>
        <end position="28"/>
    </location>
</feature>
<evidence type="ECO:0000313" key="9">
    <source>
        <dbReference type="EnsemblProtists" id="EKX51157"/>
    </source>
</evidence>
<proteinExistence type="predicted"/>
<dbReference type="SMART" id="SM01411">
    <property type="entry name" value="Ephrin_rec_like"/>
    <property type="match status" value="2"/>
</dbReference>
<reference evidence="9" key="3">
    <citation type="submission" date="2015-06" db="UniProtKB">
        <authorList>
            <consortium name="EnsemblProtists"/>
        </authorList>
    </citation>
    <scope>IDENTIFICATION</scope>
</reference>
<feature type="domain" description="DUF3456" evidence="7">
    <location>
        <begin position="52"/>
        <end position="207"/>
    </location>
</feature>
<keyword evidence="3" id="KW-1015">Disulfide bond</keyword>
<dbReference type="EMBL" id="JH992976">
    <property type="protein sequence ID" value="EKX51157.1"/>
    <property type="molecule type" value="Genomic_DNA"/>
</dbReference>
<dbReference type="KEGG" id="gtt:GUITHDRAFT_161629"/>
<feature type="region of interest" description="Disordered" evidence="4">
    <location>
        <begin position="434"/>
        <end position="455"/>
    </location>
</feature>
<gene>
    <name evidence="8" type="ORF">GUITHDRAFT_161629</name>
</gene>
<evidence type="ECO:0000313" key="10">
    <source>
        <dbReference type="Proteomes" id="UP000011087"/>
    </source>
</evidence>
<dbReference type="GO" id="GO:0005615">
    <property type="term" value="C:extracellular space"/>
    <property type="evidence" value="ECO:0007669"/>
    <property type="project" value="TreeGrafter"/>
</dbReference>
<feature type="domain" description="Tyrosine-protein kinase ephrin type A/B receptor-like" evidence="6">
    <location>
        <begin position="272"/>
        <end position="319"/>
    </location>
</feature>
<dbReference type="InterPro" id="IPR043543">
    <property type="entry name" value="PAPPA/PAPPA2"/>
</dbReference>
<evidence type="ECO:0000256" key="1">
    <source>
        <dbReference type="ARBA" id="ARBA00022729"/>
    </source>
</evidence>
<dbReference type="PaxDb" id="55529-EKX51157"/>
<feature type="compositionally biased region" description="Basic and acidic residues" evidence="4">
    <location>
        <begin position="439"/>
        <end position="455"/>
    </location>
</feature>
<dbReference type="InterPro" id="IPR009030">
    <property type="entry name" value="Growth_fac_rcpt_cys_sf"/>
</dbReference>
<reference evidence="10" key="2">
    <citation type="submission" date="2012-11" db="EMBL/GenBank/DDBJ databases">
        <authorList>
            <person name="Kuo A."/>
            <person name="Curtis B.A."/>
            <person name="Tanifuji G."/>
            <person name="Burki F."/>
            <person name="Gruber A."/>
            <person name="Irimia M."/>
            <person name="Maruyama S."/>
            <person name="Arias M.C."/>
            <person name="Ball S.G."/>
            <person name="Gile G.H."/>
            <person name="Hirakawa Y."/>
            <person name="Hopkins J.F."/>
            <person name="Rensing S.A."/>
            <person name="Schmutz J."/>
            <person name="Symeonidi A."/>
            <person name="Elias M."/>
            <person name="Eveleigh R.J."/>
            <person name="Herman E.K."/>
            <person name="Klute M.J."/>
            <person name="Nakayama T."/>
            <person name="Obornik M."/>
            <person name="Reyes-Prieto A."/>
            <person name="Armbrust E.V."/>
            <person name="Aves S.J."/>
            <person name="Beiko R.G."/>
            <person name="Coutinho P."/>
            <person name="Dacks J.B."/>
            <person name="Durnford D.G."/>
            <person name="Fast N.M."/>
            <person name="Green B.R."/>
            <person name="Grisdale C."/>
            <person name="Hempe F."/>
            <person name="Henrissat B."/>
            <person name="Hoppner M.P."/>
            <person name="Ishida K.-I."/>
            <person name="Kim E."/>
            <person name="Koreny L."/>
            <person name="Kroth P.G."/>
            <person name="Liu Y."/>
            <person name="Malik S.-B."/>
            <person name="Maier U.G."/>
            <person name="McRose D."/>
            <person name="Mock T."/>
            <person name="Neilson J.A."/>
            <person name="Onodera N.T."/>
            <person name="Poole A.M."/>
            <person name="Pritham E.J."/>
            <person name="Richards T.A."/>
            <person name="Rocap G."/>
            <person name="Roy S.W."/>
            <person name="Sarai C."/>
            <person name="Schaack S."/>
            <person name="Shirato S."/>
            <person name="Slamovits C.H."/>
            <person name="Spencer D.F."/>
            <person name="Suzuki S."/>
            <person name="Worden A.Z."/>
            <person name="Zauner S."/>
            <person name="Barry K."/>
            <person name="Bell C."/>
            <person name="Bharti A.K."/>
            <person name="Crow J.A."/>
            <person name="Grimwood J."/>
            <person name="Kramer R."/>
            <person name="Lindquist E."/>
            <person name="Lucas S."/>
            <person name="Salamov A."/>
            <person name="McFadden G.I."/>
            <person name="Lane C.E."/>
            <person name="Keeling P.J."/>
            <person name="Gray M.W."/>
            <person name="Grigoriev I.V."/>
            <person name="Archibald J.M."/>
        </authorList>
    </citation>
    <scope>NUCLEOTIDE SEQUENCE</scope>
    <source>
        <strain evidence="10">CCMP2712</strain>
    </source>
</reference>
<feature type="region of interest" description="Disordered" evidence="4">
    <location>
        <begin position="546"/>
        <end position="586"/>
    </location>
</feature>
<evidence type="ECO:0000256" key="3">
    <source>
        <dbReference type="ARBA" id="ARBA00023157"/>
    </source>
</evidence>
<evidence type="ECO:0000256" key="2">
    <source>
        <dbReference type="ARBA" id="ARBA00022737"/>
    </source>
</evidence>
<evidence type="ECO:0000256" key="5">
    <source>
        <dbReference type="SAM" id="SignalP"/>
    </source>
</evidence>
<name>L1JRS4_GUITC</name>
<dbReference type="PANTHER" id="PTHR46130:SF3">
    <property type="entry name" value="CHROMOSOME UNDETERMINED SCAFFOLD_33, WHOLE GENOME SHOTGUN SEQUENCE"/>
    <property type="match status" value="1"/>
</dbReference>
<keyword evidence="10" id="KW-1185">Reference proteome</keyword>
<evidence type="ECO:0000256" key="4">
    <source>
        <dbReference type="SAM" id="MobiDB-lite"/>
    </source>
</evidence>
<dbReference type="NCBIfam" id="TIGR02232">
    <property type="entry name" value="myxo_disulf_rpt"/>
    <property type="match status" value="4"/>
</dbReference>
<keyword evidence="1 5" id="KW-0732">Signal</keyword>
<dbReference type="GeneID" id="17307925"/>
<dbReference type="Proteomes" id="UP000011087">
    <property type="component" value="Unassembled WGS sequence"/>
</dbReference>
<evidence type="ECO:0000259" key="7">
    <source>
        <dbReference type="Pfam" id="PF11938"/>
    </source>
</evidence>
<dbReference type="STRING" id="905079.L1JRS4"/>
<dbReference type="InterPro" id="IPR011936">
    <property type="entry name" value="Myxo_disulph_rpt"/>
</dbReference>
<protein>
    <recommendedName>
        <fullName evidence="11">Tyrosine-protein kinase ephrin type A/B receptor-like domain-containing protein</fullName>
    </recommendedName>
</protein>
<dbReference type="SUPFAM" id="SSF57184">
    <property type="entry name" value="Growth factor receptor domain"/>
    <property type="match status" value="1"/>
</dbReference>
<feature type="domain" description="Tyrosine-protein kinase ephrin type A/B receptor-like" evidence="6">
    <location>
        <begin position="217"/>
        <end position="265"/>
    </location>
</feature>
<dbReference type="OrthoDB" id="430340at2759"/>
<dbReference type="InterPro" id="IPR021852">
    <property type="entry name" value="DUF3456"/>
</dbReference>
<evidence type="ECO:0008006" key="11">
    <source>
        <dbReference type="Google" id="ProtNLM"/>
    </source>
</evidence>
<evidence type="ECO:0000259" key="6">
    <source>
        <dbReference type="Pfam" id="PF07699"/>
    </source>
</evidence>
<dbReference type="OMA" id="AMNEARM"/>
<dbReference type="Pfam" id="PF11938">
    <property type="entry name" value="DUF3456"/>
    <property type="match status" value="1"/>
</dbReference>
<feature type="chain" id="PRO_5008771681" description="Tyrosine-protein kinase ephrin type A/B receptor-like domain-containing protein" evidence="5">
    <location>
        <begin position="29"/>
        <end position="586"/>
    </location>
</feature>
<dbReference type="InterPro" id="IPR011641">
    <property type="entry name" value="Tyr-kin_ephrin_A/B_rcpt-like"/>
</dbReference>
<dbReference type="PANTHER" id="PTHR46130">
    <property type="entry name" value="LAMGL DOMAIN-CONTAINING PROTEIN"/>
    <property type="match status" value="1"/>
</dbReference>